<reference evidence="1" key="1">
    <citation type="submission" date="2020-01" db="EMBL/GenBank/DDBJ databases">
        <authorList>
            <consortium name="DOE Joint Genome Institute"/>
            <person name="Haridas S."/>
            <person name="Albert R."/>
            <person name="Binder M."/>
            <person name="Bloem J."/>
            <person name="Labutti K."/>
            <person name="Salamov A."/>
            <person name="Andreopoulos B."/>
            <person name="Baker S.E."/>
            <person name="Barry K."/>
            <person name="Bills G."/>
            <person name="Bluhm B.H."/>
            <person name="Cannon C."/>
            <person name="Castanera R."/>
            <person name="Culley D.E."/>
            <person name="Daum C."/>
            <person name="Ezra D."/>
            <person name="Gonzalez J.B."/>
            <person name="Henrissat B."/>
            <person name="Kuo A."/>
            <person name="Liang C."/>
            <person name="Lipzen A."/>
            <person name="Lutzoni F."/>
            <person name="Magnuson J."/>
            <person name="Mondo S."/>
            <person name="Nolan M."/>
            <person name="Ohm R."/>
            <person name="Pangilinan J."/>
            <person name="Park H.-J."/>
            <person name="Ramirez L."/>
            <person name="Alfaro M."/>
            <person name="Sun H."/>
            <person name="Tritt A."/>
            <person name="Yoshinaga Y."/>
            <person name="Zwiers L.-H."/>
            <person name="Turgeon B.G."/>
            <person name="Goodwin S.B."/>
            <person name="Spatafora J.W."/>
            <person name="Crous P.W."/>
            <person name="Grigoriev I.V."/>
        </authorList>
    </citation>
    <scope>NUCLEOTIDE SEQUENCE</scope>
    <source>
        <strain evidence="1">IPT5</strain>
    </source>
</reference>
<evidence type="ECO:0000313" key="2">
    <source>
        <dbReference type="Proteomes" id="UP000799423"/>
    </source>
</evidence>
<proteinExistence type="predicted"/>
<organism evidence="1 2">
    <name type="scientific">Plenodomus tracheiphilus IPT5</name>
    <dbReference type="NCBI Taxonomy" id="1408161"/>
    <lineage>
        <taxon>Eukaryota</taxon>
        <taxon>Fungi</taxon>
        <taxon>Dikarya</taxon>
        <taxon>Ascomycota</taxon>
        <taxon>Pezizomycotina</taxon>
        <taxon>Dothideomycetes</taxon>
        <taxon>Pleosporomycetidae</taxon>
        <taxon>Pleosporales</taxon>
        <taxon>Pleosporineae</taxon>
        <taxon>Leptosphaeriaceae</taxon>
        <taxon>Plenodomus</taxon>
    </lineage>
</organism>
<name>A0A6A7B4C0_9PLEO</name>
<dbReference type="EMBL" id="MU006313">
    <property type="protein sequence ID" value="KAF2849168.1"/>
    <property type="molecule type" value="Genomic_DNA"/>
</dbReference>
<keyword evidence="2" id="KW-1185">Reference proteome</keyword>
<protein>
    <submittedName>
        <fullName evidence="1">Uncharacterized protein</fullName>
    </submittedName>
</protein>
<accession>A0A6A7B4C0</accession>
<gene>
    <name evidence="1" type="ORF">T440DRAFT_556110</name>
</gene>
<dbReference type="Proteomes" id="UP000799423">
    <property type="component" value="Unassembled WGS sequence"/>
</dbReference>
<dbReference type="AlphaFoldDB" id="A0A6A7B4C0"/>
<sequence length="221" mass="25402">MDRILLPEEVIFTRNWAVQDPAICRQLIMDTLDRLKSDPVEREEDIEGGPWLDTTSAPQVAHLRSSLAASAVWAIEIRTYRKKASENPPIARHIYINIDPPVCLIEFTRAEVALEELSIKKNADTNMNEPTTSQDDKSKEYAYRYVARQVRKSYRSCKAVKKFEEPRMQFFETFMQEDSFGGIENSVEPVSPKKLRKLPGVEIVECRMRLLEGGLRRVQGA</sequence>
<dbReference type="OrthoDB" id="3764174at2759"/>
<evidence type="ECO:0000313" key="1">
    <source>
        <dbReference type="EMBL" id="KAF2849168.1"/>
    </source>
</evidence>